<evidence type="ECO:0000313" key="4">
    <source>
        <dbReference type="Proteomes" id="UP001190700"/>
    </source>
</evidence>
<keyword evidence="1" id="KW-0472">Membrane</keyword>
<comment type="caution">
    <text evidence="3">The sequence shown here is derived from an EMBL/GenBank/DDBJ whole genome shotgun (WGS) entry which is preliminary data.</text>
</comment>
<dbReference type="Proteomes" id="UP001190700">
    <property type="component" value="Unassembled WGS sequence"/>
</dbReference>
<dbReference type="EMBL" id="LGRX02006577">
    <property type="protein sequence ID" value="KAK3276393.1"/>
    <property type="molecule type" value="Genomic_DNA"/>
</dbReference>
<evidence type="ECO:0000256" key="2">
    <source>
        <dbReference type="SAM" id="SignalP"/>
    </source>
</evidence>
<feature type="transmembrane region" description="Helical" evidence="1">
    <location>
        <begin position="790"/>
        <end position="813"/>
    </location>
</feature>
<evidence type="ECO:0000256" key="1">
    <source>
        <dbReference type="SAM" id="Phobius"/>
    </source>
</evidence>
<accession>A0AAE0L8X2</accession>
<keyword evidence="2" id="KW-0732">Signal</keyword>
<dbReference type="AlphaFoldDB" id="A0AAE0L8X2"/>
<name>A0AAE0L8X2_9CHLO</name>
<organism evidence="3 4">
    <name type="scientific">Cymbomonas tetramitiformis</name>
    <dbReference type="NCBI Taxonomy" id="36881"/>
    <lineage>
        <taxon>Eukaryota</taxon>
        <taxon>Viridiplantae</taxon>
        <taxon>Chlorophyta</taxon>
        <taxon>Pyramimonadophyceae</taxon>
        <taxon>Pyramimonadales</taxon>
        <taxon>Pyramimonadaceae</taxon>
        <taxon>Cymbomonas</taxon>
    </lineage>
</organism>
<proteinExistence type="predicted"/>
<feature type="signal peptide" evidence="2">
    <location>
        <begin position="1"/>
        <end position="26"/>
    </location>
</feature>
<keyword evidence="4" id="KW-1185">Reference proteome</keyword>
<protein>
    <submittedName>
        <fullName evidence="3">Uncharacterized protein</fullName>
    </submittedName>
</protein>
<keyword evidence="1" id="KW-0812">Transmembrane</keyword>
<gene>
    <name evidence="3" type="ORF">CYMTET_15520</name>
</gene>
<reference evidence="3 4" key="1">
    <citation type="journal article" date="2015" name="Genome Biol. Evol.">
        <title>Comparative Genomics of a Bacterivorous Green Alga Reveals Evolutionary Causalities and Consequences of Phago-Mixotrophic Mode of Nutrition.</title>
        <authorList>
            <person name="Burns J.A."/>
            <person name="Paasch A."/>
            <person name="Narechania A."/>
            <person name="Kim E."/>
        </authorList>
    </citation>
    <scope>NUCLEOTIDE SEQUENCE [LARGE SCALE GENOMIC DNA]</scope>
    <source>
        <strain evidence="3 4">PLY_AMNH</strain>
    </source>
</reference>
<sequence>MRSKTCRLALALAATLFVATLPALRAQFTTEDANVGSSFNTLVCGVPTVQGVSVSSDMISATLEVDIPLPSKTASDEMAFAILFGDLSVVNRKLEGSADISMLDLVFDPSASFGSTITDKCQEQYRSAAERNSHLYTDERTDPPITYGMVANSRCLSSMGRRTEAVKWTSTVHDIPDDYQEESSLGCELGIAKWYLTFNIAEWTSAANVDALSISKKLMNGGTKYTFPFRIYVTATSKTTTLAETYYAPYRFELFQKSTVIAALPVRETQLSGYHAHYLQNFVQIAGDTQLSKMDPLKPDTTYGFNLVKLQFDMVFFKEADATALPTLSVLLNNLRVKVQETRTGSFQVGEGDDGTVCEDIGDQRSSIATSDVTIVEETDSLFEHTIKSKDGTFYKQTLSVVCYLRVYRKSEALFIDSNDRVPLRFEYTHTYVDAKSNTLLTDPVRDPIAIFLQQMNFQAITTFEYKTPLKGVVYKIPQGKIDKVDQGTWTTNDVRSAMINAFANNDAPRAVTSVTVDTPIAGAVTLKNLRDRGRYSIRLITAFLMAAKSSLPQFVEFAPAKHGEAPTEIMDPCGARTKHDNDDIIGFSTLYSDTGSDAYTDRFSRSLKDLLENTDGSNKHVGNEVFQINGRLGTKPFTQNYMLKESEGAQDVLILPFLPKLRLTDTAYNSDEYDTTLCMVLEVDPYQDGVFSSEVSRKLLAVQTRGDDFLDAAEPLNLRIDFIDDFRRANDTASDDDVSNTTTTEGNTTVGEDIVDTEESVVTSTEDGKIVDTVTVTKTDDYTYTNTNYHLTIAAFSVLGAIIVLVSVTMFFNYNRP</sequence>
<keyword evidence="1" id="KW-1133">Transmembrane helix</keyword>
<feature type="chain" id="PRO_5041952035" evidence="2">
    <location>
        <begin position="27"/>
        <end position="818"/>
    </location>
</feature>
<evidence type="ECO:0000313" key="3">
    <source>
        <dbReference type="EMBL" id="KAK3276393.1"/>
    </source>
</evidence>